<dbReference type="GO" id="GO:0006310">
    <property type="term" value="P:DNA recombination"/>
    <property type="evidence" value="ECO:0007669"/>
    <property type="project" value="UniProtKB-KW"/>
</dbReference>
<accession>F1ZCX6</accession>
<dbReference type="SUPFAM" id="SSF56349">
    <property type="entry name" value="DNA breaking-rejoining enzymes"/>
    <property type="match status" value="1"/>
</dbReference>
<dbReference type="HOGENOM" id="CLU_674229_0_0_5"/>
<evidence type="ECO:0000313" key="3">
    <source>
        <dbReference type="Proteomes" id="UP000004728"/>
    </source>
</evidence>
<proteinExistence type="predicted"/>
<dbReference type="InterPro" id="IPR013762">
    <property type="entry name" value="Integrase-like_cat_sf"/>
</dbReference>
<gene>
    <name evidence="2" type="ORF">Y88_3848</name>
</gene>
<dbReference type="GO" id="GO:0003677">
    <property type="term" value="F:DNA binding"/>
    <property type="evidence" value="ECO:0007669"/>
    <property type="project" value="InterPro"/>
</dbReference>
<dbReference type="EMBL" id="AEWJ01000064">
    <property type="protein sequence ID" value="EGD57537.1"/>
    <property type="molecule type" value="Genomic_DNA"/>
</dbReference>
<comment type="caution">
    <text evidence="2">The sequence shown here is derived from an EMBL/GenBank/DDBJ whole genome shotgun (WGS) entry which is preliminary data.</text>
</comment>
<dbReference type="InParanoid" id="F1ZCX6"/>
<dbReference type="OrthoDB" id="9808346at2"/>
<name>F1ZCX6_9SPHN</name>
<organism evidence="2 3">
    <name type="scientific">Novosphingobium nitrogenifigens DSM 19370</name>
    <dbReference type="NCBI Taxonomy" id="983920"/>
    <lineage>
        <taxon>Bacteria</taxon>
        <taxon>Pseudomonadati</taxon>
        <taxon>Pseudomonadota</taxon>
        <taxon>Alphaproteobacteria</taxon>
        <taxon>Sphingomonadales</taxon>
        <taxon>Sphingomonadaceae</taxon>
        <taxon>Novosphingobium</taxon>
    </lineage>
</organism>
<dbReference type="InterPro" id="IPR011010">
    <property type="entry name" value="DNA_brk_join_enz"/>
</dbReference>
<dbReference type="RefSeq" id="WP_008071221.1">
    <property type="nucleotide sequence ID" value="NZ_AQWK01000039.1"/>
</dbReference>
<dbReference type="GO" id="GO:0015074">
    <property type="term" value="P:DNA integration"/>
    <property type="evidence" value="ECO:0007669"/>
    <property type="project" value="InterPro"/>
</dbReference>
<keyword evidence="3" id="KW-1185">Reference proteome</keyword>
<sequence length="406" mass="46626">MSRENSPFIIGDYWLDKRRDGVASDVWQIAAYSPGTRSVVYRSTKCRTIDLDRAKEALRSYEASQRSKQHGQDITEAELLPHLFNYLREHGPDVRRLDTIKSSFRAWIGFFMQDELTTSVRVAEINKVSVARFRRWRMAPHRWEVEWDGKIFKHESSGVSGEAVQRNIEDLRAALNHAEDAKRIPMYPRVPSVDKNLRSKSRKLVFTIKQLGAMVAYADQEPCVQQWLQLMIATAARPDAALAFVPANQWLDSVIDLHPPGAPVTDKRNPIVPAITPFTYVMKGWKLDLVTSRKRWWRTMRTKLNIPTSYVPKTIRHTVASYLRSSSVPGEQISLLLGHKDPTDTLERTTDWYAHGDPLQMPETIHALTKLWNAVEQEAAAWRADHLLTITGDNNKILELRNEPKP</sequence>
<dbReference type="AlphaFoldDB" id="F1ZCX6"/>
<evidence type="ECO:0000256" key="1">
    <source>
        <dbReference type="ARBA" id="ARBA00023172"/>
    </source>
</evidence>
<reference evidence="2 3" key="1">
    <citation type="journal article" date="2012" name="J. Bacteriol.">
        <title>Draft Genome Sequence of Novosphingobium nitrogenifigens Y88T.</title>
        <authorList>
            <person name="Strabala T.J."/>
            <person name="Macdonald L."/>
            <person name="Liu V."/>
            <person name="Smit A.M."/>
        </authorList>
    </citation>
    <scope>NUCLEOTIDE SEQUENCE [LARGE SCALE GENOMIC DNA]</scope>
    <source>
        <strain evidence="2 3">DSM 19370</strain>
    </source>
</reference>
<evidence type="ECO:0000313" key="2">
    <source>
        <dbReference type="EMBL" id="EGD57537.1"/>
    </source>
</evidence>
<dbReference type="Proteomes" id="UP000004728">
    <property type="component" value="Unassembled WGS sequence"/>
</dbReference>
<dbReference type="eggNOG" id="COG0582">
    <property type="taxonomic scope" value="Bacteria"/>
</dbReference>
<dbReference type="Gene3D" id="1.10.443.10">
    <property type="entry name" value="Intergrase catalytic core"/>
    <property type="match status" value="1"/>
</dbReference>
<protein>
    <submittedName>
        <fullName evidence="2">Phage integrase</fullName>
    </submittedName>
</protein>
<keyword evidence="1" id="KW-0233">DNA recombination</keyword>